<protein>
    <submittedName>
        <fullName evidence="1">Uncharacterized protein</fullName>
    </submittedName>
</protein>
<dbReference type="Proteomes" id="UP001444071">
    <property type="component" value="Unassembled WGS sequence"/>
</dbReference>
<keyword evidence="2" id="KW-1185">Reference proteome</keyword>
<name>A0ABV0W0H5_9TELE</name>
<reference evidence="1 2" key="1">
    <citation type="submission" date="2021-06" db="EMBL/GenBank/DDBJ databases">
        <authorList>
            <person name="Palmer J.M."/>
        </authorList>
    </citation>
    <scope>NUCLEOTIDE SEQUENCE [LARGE SCALE GENOMIC DNA]</scope>
    <source>
        <strain evidence="1 2">XR_2019</strain>
        <tissue evidence="1">Muscle</tissue>
    </source>
</reference>
<dbReference type="EMBL" id="JAHRIM010020745">
    <property type="protein sequence ID" value="MEQ2262694.1"/>
    <property type="molecule type" value="Genomic_DNA"/>
</dbReference>
<organism evidence="1 2">
    <name type="scientific">Xenotaenia resolanae</name>
    <dbReference type="NCBI Taxonomy" id="208358"/>
    <lineage>
        <taxon>Eukaryota</taxon>
        <taxon>Metazoa</taxon>
        <taxon>Chordata</taxon>
        <taxon>Craniata</taxon>
        <taxon>Vertebrata</taxon>
        <taxon>Euteleostomi</taxon>
        <taxon>Actinopterygii</taxon>
        <taxon>Neopterygii</taxon>
        <taxon>Teleostei</taxon>
        <taxon>Neoteleostei</taxon>
        <taxon>Acanthomorphata</taxon>
        <taxon>Ovalentaria</taxon>
        <taxon>Atherinomorphae</taxon>
        <taxon>Cyprinodontiformes</taxon>
        <taxon>Goodeidae</taxon>
        <taxon>Xenotaenia</taxon>
    </lineage>
</organism>
<proteinExistence type="predicted"/>
<gene>
    <name evidence="1" type="ORF">XENORESO_019488</name>
</gene>
<evidence type="ECO:0000313" key="1">
    <source>
        <dbReference type="EMBL" id="MEQ2262694.1"/>
    </source>
</evidence>
<evidence type="ECO:0000313" key="2">
    <source>
        <dbReference type="Proteomes" id="UP001444071"/>
    </source>
</evidence>
<comment type="caution">
    <text evidence="1">The sequence shown here is derived from an EMBL/GenBank/DDBJ whole genome shotgun (WGS) entry which is preliminary data.</text>
</comment>
<accession>A0ABV0W0H5</accession>
<sequence>MFLSYIILFTAETSSNLQHLYTSIIEGLQQTFNDLHPTINHSLITSSPPLVLQRPPVALLLLSCLIILVHFEQNNKPQLLVIDSNLNELYSLTCIDHRLIIHDYVTITDGFVEC</sequence>